<evidence type="ECO:0000259" key="3">
    <source>
        <dbReference type="PROSITE" id="PS50048"/>
    </source>
</evidence>
<dbReference type="CDD" id="cd00067">
    <property type="entry name" value="GAL4"/>
    <property type="match status" value="1"/>
</dbReference>
<dbReference type="PROSITE" id="PS00463">
    <property type="entry name" value="ZN2_CY6_FUNGAL_1"/>
    <property type="match status" value="1"/>
</dbReference>
<dbReference type="EMBL" id="JAXOVC010000010">
    <property type="protein sequence ID" value="KAK4496130.1"/>
    <property type="molecule type" value="Genomic_DNA"/>
</dbReference>
<dbReference type="PROSITE" id="PS50048">
    <property type="entry name" value="ZN2_CY6_FUNGAL_2"/>
    <property type="match status" value="1"/>
</dbReference>
<dbReference type="Pfam" id="PF00172">
    <property type="entry name" value="Zn_clus"/>
    <property type="match status" value="1"/>
</dbReference>
<proteinExistence type="predicted"/>
<accession>A0ABR0E3X8</accession>
<organism evidence="4 5">
    <name type="scientific">Zasmidium cellare</name>
    <name type="common">Wine cellar mold</name>
    <name type="synonym">Racodium cellare</name>
    <dbReference type="NCBI Taxonomy" id="395010"/>
    <lineage>
        <taxon>Eukaryota</taxon>
        <taxon>Fungi</taxon>
        <taxon>Dikarya</taxon>
        <taxon>Ascomycota</taxon>
        <taxon>Pezizomycotina</taxon>
        <taxon>Dothideomycetes</taxon>
        <taxon>Dothideomycetidae</taxon>
        <taxon>Mycosphaerellales</taxon>
        <taxon>Mycosphaerellaceae</taxon>
        <taxon>Zasmidium</taxon>
    </lineage>
</organism>
<protein>
    <recommendedName>
        <fullName evidence="3">Zn(2)-C6 fungal-type domain-containing protein</fullName>
    </recommendedName>
</protein>
<dbReference type="SMART" id="SM00066">
    <property type="entry name" value="GAL4"/>
    <property type="match status" value="1"/>
</dbReference>
<feature type="region of interest" description="Disordered" evidence="2">
    <location>
        <begin position="78"/>
        <end position="102"/>
    </location>
</feature>
<evidence type="ECO:0000313" key="4">
    <source>
        <dbReference type="EMBL" id="KAK4496130.1"/>
    </source>
</evidence>
<keyword evidence="1" id="KW-0539">Nucleus</keyword>
<dbReference type="Gene3D" id="4.10.240.10">
    <property type="entry name" value="Zn(2)-C6 fungal-type DNA-binding domain"/>
    <property type="match status" value="1"/>
</dbReference>
<evidence type="ECO:0000256" key="2">
    <source>
        <dbReference type="SAM" id="MobiDB-lite"/>
    </source>
</evidence>
<dbReference type="InterPro" id="IPR053181">
    <property type="entry name" value="EcdB-like_regulator"/>
</dbReference>
<dbReference type="InterPro" id="IPR001138">
    <property type="entry name" value="Zn2Cys6_DnaBD"/>
</dbReference>
<evidence type="ECO:0000256" key="1">
    <source>
        <dbReference type="ARBA" id="ARBA00023242"/>
    </source>
</evidence>
<gene>
    <name evidence="4" type="ORF">PRZ48_012109</name>
</gene>
<comment type="caution">
    <text evidence="4">The sequence shown here is derived from an EMBL/GenBank/DDBJ whole genome shotgun (WGS) entry which is preliminary data.</text>
</comment>
<name>A0ABR0E3X8_ZASCE</name>
<feature type="compositionally biased region" description="Low complexity" evidence="2">
    <location>
        <begin position="86"/>
        <end position="102"/>
    </location>
</feature>
<dbReference type="SUPFAM" id="SSF57701">
    <property type="entry name" value="Zn2/Cys6 DNA-binding domain"/>
    <property type="match status" value="1"/>
</dbReference>
<evidence type="ECO:0000313" key="5">
    <source>
        <dbReference type="Proteomes" id="UP001305779"/>
    </source>
</evidence>
<sequence>MKRDYQRMLDQTPMSLNMDGIAYHDFNPGHYYSPPLQPPQQILFSNPFPAQGEYVSEGYIPSSEAGFYAPGHRSLSEPFIHQPGDSFGQSSNSSASSSCSVSIAPTTPPPVTFTSNGPTKFPAVPITPSHHVPRQKAKRTATACEECRKRKQKCDGETPCQACKEQKLDCRYREVSPTKKDNSIERLVALVEGCSKSIDAMNQRLDDMNKMMKMLESRLSRCFQCGSKVELETGHCNSCHPIQCRL</sequence>
<dbReference type="PANTHER" id="PTHR47785">
    <property type="entry name" value="ZN(II)2CYS6 TRANSCRIPTION FACTOR (EUROFUNG)-RELATED-RELATED"/>
    <property type="match status" value="1"/>
</dbReference>
<dbReference type="InterPro" id="IPR036864">
    <property type="entry name" value="Zn2-C6_fun-type_DNA-bd_sf"/>
</dbReference>
<dbReference type="Proteomes" id="UP001305779">
    <property type="component" value="Unassembled WGS sequence"/>
</dbReference>
<reference evidence="4 5" key="1">
    <citation type="journal article" date="2023" name="G3 (Bethesda)">
        <title>A chromosome-level genome assembly of Zasmidium syzygii isolated from banana leaves.</title>
        <authorList>
            <person name="van Westerhoven A.C."/>
            <person name="Mehrabi R."/>
            <person name="Talebi R."/>
            <person name="Steentjes M.B.F."/>
            <person name="Corcolon B."/>
            <person name="Chong P.A."/>
            <person name="Kema G.H.J."/>
            <person name="Seidl M.F."/>
        </authorList>
    </citation>
    <scope>NUCLEOTIDE SEQUENCE [LARGE SCALE GENOMIC DNA]</scope>
    <source>
        <strain evidence="4 5">P124</strain>
    </source>
</reference>
<feature type="domain" description="Zn(2)-C6 fungal-type" evidence="3">
    <location>
        <begin position="143"/>
        <end position="172"/>
    </location>
</feature>
<keyword evidence="5" id="KW-1185">Reference proteome</keyword>